<evidence type="ECO:0000256" key="3">
    <source>
        <dbReference type="ARBA" id="ARBA00022679"/>
    </source>
</evidence>
<evidence type="ECO:0000256" key="7">
    <source>
        <dbReference type="ARBA" id="ARBA00023136"/>
    </source>
</evidence>
<keyword evidence="3 9" id="KW-0808">Transferase</keyword>
<evidence type="ECO:0000256" key="6">
    <source>
        <dbReference type="ARBA" id="ARBA00023034"/>
    </source>
</evidence>
<comment type="similarity">
    <text evidence="2 9">Belongs to the sulfotransferase 2 family.</text>
</comment>
<name>A0ABD0K9D6_9CAEN</name>
<evidence type="ECO:0000256" key="4">
    <source>
        <dbReference type="ARBA" id="ARBA00022692"/>
    </source>
</evidence>
<dbReference type="InterPro" id="IPR018011">
    <property type="entry name" value="Carb_sulfotrans_8-10"/>
</dbReference>
<evidence type="ECO:0000313" key="11">
    <source>
        <dbReference type="Proteomes" id="UP001519460"/>
    </source>
</evidence>
<comment type="caution">
    <text evidence="10">The sequence shown here is derived from an EMBL/GenBank/DDBJ whole genome shotgun (WGS) entry which is preliminary data.</text>
</comment>
<comment type="subcellular location">
    <subcellularLocation>
        <location evidence="1 9">Golgi apparatus membrane</location>
        <topology evidence="1 9">Single-pass type II membrane protein</topology>
    </subcellularLocation>
</comment>
<keyword evidence="9" id="KW-0119">Carbohydrate metabolism</keyword>
<dbReference type="AlphaFoldDB" id="A0ABD0K9D6"/>
<evidence type="ECO:0000256" key="9">
    <source>
        <dbReference type="RuleBase" id="RU364020"/>
    </source>
</evidence>
<dbReference type="InterPro" id="IPR005331">
    <property type="entry name" value="Sulfotransferase"/>
</dbReference>
<protein>
    <recommendedName>
        <fullName evidence="9">Carbohydrate sulfotransferase</fullName>
        <ecNumber evidence="9">2.8.2.-</ecNumber>
    </recommendedName>
</protein>
<evidence type="ECO:0000256" key="2">
    <source>
        <dbReference type="ARBA" id="ARBA00006339"/>
    </source>
</evidence>
<dbReference type="PANTHER" id="PTHR12137:SF54">
    <property type="entry name" value="CARBOHYDRATE SULFOTRANSFERASE"/>
    <property type="match status" value="1"/>
</dbReference>
<keyword evidence="11" id="KW-1185">Reference proteome</keyword>
<dbReference type="Pfam" id="PF03567">
    <property type="entry name" value="Sulfotransfer_2"/>
    <property type="match status" value="1"/>
</dbReference>
<sequence length="364" mass="41475">MEGDTFLVDDVHGLVYCPVPKVGCSFWKRVFAILDGKHKSSYLFNLSSVSIHNTRAAYDGLKQKPLLMKYFLLQSSTKFMFVRDPYERLFSGYIDKIFTPNALGGRLSQQISPNSDHQTSCATDATFTEFLRYVTHSNSVNQHFKPAYSTCFPCHMDYDVIGKMETFRQDTESILKSAGVDPRSVFGSVSSFDENSDLSIMRDVAARTFQCLPRCGGCMSKWQVMRRMWATFQVRGYLSINVTFPLSPVKSEKVTLSQVQDLLKDAYRSSGDHSVTKRQRKAAMMETYYSVPRTVLKELEAYVRVDCALFGYDCSVESRFNESSRPVPVFHLDTLLGRVQSNTTKPKPRAKTIAAINYDRRHLQ</sequence>
<evidence type="ECO:0000256" key="5">
    <source>
        <dbReference type="ARBA" id="ARBA00022989"/>
    </source>
</evidence>
<dbReference type="EC" id="2.8.2.-" evidence="9"/>
<keyword evidence="5" id="KW-1133">Transmembrane helix</keyword>
<keyword evidence="7" id="KW-0472">Membrane</keyword>
<dbReference type="GO" id="GO:0000139">
    <property type="term" value="C:Golgi membrane"/>
    <property type="evidence" value="ECO:0007669"/>
    <property type="project" value="UniProtKB-SubCell"/>
</dbReference>
<keyword evidence="9" id="KW-0735">Signal-anchor</keyword>
<organism evidence="10 11">
    <name type="scientific">Batillaria attramentaria</name>
    <dbReference type="NCBI Taxonomy" id="370345"/>
    <lineage>
        <taxon>Eukaryota</taxon>
        <taxon>Metazoa</taxon>
        <taxon>Spiralia</taxon>
        <taxon>Lophotrochozoa</taxon>
        <taxon>Mollusca</taxon>
        <taxon>Gastropoda</taxon>
        <taxon>Caenogastropoda</taxon>
        <taxon>Sorbeoconcha</taxon>
        <taxon>Cerithioidea</taxon>
        <taxon>Batillariidae</taxon>
        <taxon>Batillaria</taxon>
    </lineage>
</organism>
<keyword evidence="4" id="KW-0812">Transmembrane</keyword>
<dbReference type="EMBL" id="JACVVK020000222">
    <property type="protein sequence ID" value="KAK7483703.1"/>
    <property type="molecule type" value="Genomic_DNA"/>
</dbReference>
<keyword evidence="6 9" id="KW-0333">Golgi apparatus</keyword>
<evidence type="ECO:0000313" key="10">
    <source>
        <dbReference type="EMBL" id="KAK7483703.1"/>
    </source>
</evidence>
<dbReference type="PANTHER" id="PTHR12137">
    <property type="entry name" value="CARBOHYDRATE SULFOTRANSFERASE"/>
    <property type="match status" value="1"/>
</dbReference>
<reference evidence="10 11" key="1">
    <citation type="journal article" date="2023" name="Sci. Data">
        <title>Genome assembly of the Korean intertidal mud-creeper Batillaria attramentaria.</title>
        <authorList>
            <person name="Patra A.K."/>
            <person name="Ho P.T."/>
            <person name="Jun S."/>
            <person name="Lee S.J."/>
            <person name="Kim Y."/>
            <person name="Won Y.J."/>
        </authorList>
    </citation>
    <scope>NUCLEOTIDE SEQUENCE [LARGE SCALE GENOMIC DNA]</scope>
    <source>
        <strain evidence="10">Wonlab-2016</strain>
    </source>
</reference>
<dbReference type="GO" id="GO:0008146">
    <property type="term" value="F:sulfotransferase activity"/>
    <property type="evidence" value="ECO:0007669"/>
    <property type="project" value="UniProtKB-ARBA"/>
</dbReference>
<proteinExistence type="inferred from homology"/>
<gene>
    <name evidence="10" type="ORF">BaRGS_00025024</name>
</gene>
<dbReference type="Proteomes" id="UP001519460">
    <property type="component" value="Unassembled WGS sequence"/>
</dbReference>
<keyword evidence="8 9" id="KW-0325">Glycoprotein</keyword>
<accession>A0ABD0K9D6</accession>
<evidence type="ECO:0000256" key="8">
    <source>
        <dbReference type="ARBA" id="ARBA00023180"/>
    </source>
</evidence>
<evidence type="ECO:0000256" key="1">
    <source>
        <dbReference type="ARBA" id="ARBA00004323"/>
    </source>
</evidence>